<feature type="signal peptide" evidence="6">
    <location>
        <begin position="1"/>
        <end position="22"/>
    </location>
</feature>
<dbReference type="PANTHER" id="PTHR31541">
    <property type="entry name" value="B3 DOMAIN PLANT PROTEIN-RELATED"/>
    <property type="match status" value="1"/>
</dbReference>
<keyword evidence="2" id="KW-0805">Transcription regulation</keyword>
<comment type="caution">
    <text evidence="7">The sequence shown here is derived from an EMBL/GenBank/DDBJ whole genome shotgun (WGS) entry which is preliminary data.</text>
</comment>
<protein>
    <submittedName>
        <fullName evidence="7">Uncharacterized protein</fullName>
    </submittedName>
</protein>
<name>A0A9Q0FTV7_9ROSI</name>
<keyword evidence="6" id="KW-0732">Signal</keyword>
<evidence type="ECO:0000256" key="2">
    <source>
        <dbReference type="ARBA" id="ARBA00023015"/>
    </source>
</evidence>
<dbReference type="AlphaFoldDB" id="A0A9Q0FTV7"/>
<comment type="subcellular location">
    <subcellularLocation>
        <location evidence="1">Nucleus</location>
    </subcellularLocation>
</comment>
<dbReference type="Pfam" id="PF03754">
    <property type="entry name" value="At2g31720-like"/>
    <property type="match status" value="1"/>
</dbReference>
<evidence type="ECO:0000256" key="5">
    <source>
        <dbReference type="ARBA" id="ARBA00023242"/>
    </source>
</evidence>
<evidence type="ECO:0000313" key="8">
    <source>
        <dbReference type="Proteomes" id="UP001141552"/>
    </source>
</evidence>
<evidence type="ECO:0000256" key="3">
    <source>
        <dbReference type="ARBA" id="ARBA00023125"/>
    </source>
</evidence>
<organism evidence="7 8">
    <name type="scientific">Turnera subulata</name>
    <dbReference type="NCBI Taxonomy" id="218843"/>
    <lineage>
        <taxon>Eukaryota</taxon>
        <taxon>Viridiplantae</taxon>
        <taxon>Streptophyta</taxon>
        <taxon>Embryophyta</taxon>
        <taxon>Tracheophyta</taxon>
        <taxon>Spermatophyta</taxon>
        <taxon>Magnoliopsida</taxon>
        <taxon>eudicotyledons</taxon>
        <taxon>Gunneridae</taxon>
        <taxon>Pentapetalae</taxon>
        <taxon>rosids</taxon>
        <taxon>fabids</taxon>
        <taxon>Malpighiales</taxon>
        <taxon>Passifloraceae</taxon>
        <taxon>Turnera</taxon>
    </lineage>
</organism>
<reference evidence="7" key="2">
    <citation type="journal article" date="2023" name="Plants (Basel)">
        <title>Annotation of the Turnera subulata (Passifloraceae) Draft Genome Reveals the S-Locus Evolved after the Divergence of Turneroideae from Passifloroideae in a Stepwise Manner.</title>
        <authorList>
            <person name="Henning P.M."/>
            <person name="Roalson E.H."/>
            <person name="Mir W."/>
            <person name="McCubbin A.G."/>
            <person name="Shore J.S."/>
        </authorList>
    </citation>
    <scope>NUCLEOTIDE SEQUENCE</scope>
    <source>
        <strain evidence="7">F60SS</strain>
    </source>
</reference>
<sequence>MHFVRLLLLLSTIMKEEKTMLTEDVDDGSFEELVDNISEQARNPKEKDRLLTERIVEGFLHTFTKRITNRSREIRGDKFSCEADVRKMRFKFQSECNGLGEEEDHEDYIKGSKIRRRRCPGREEKQSRRGKNLIRKFKELGVYPPPDYAAELKSHLGLDGDTDMHLLIMKQIWTADMDSHLDRFSIPGKQILDKGIFVAEEEIRNLGQEGIAVKLIVSHREKGRTDHSPPNINIKGEVYDLMLRNWGVNSKYFVLTSSWNKVVRENMNVLKVEAVVQVYSFWRNRQLWLVLMQIRDADHIENKIENA</sequence>
<dbReference type="PANTHER" id="PTHR31541:SF25">
    <property type="entry name" value="GAMMA-GLIADIN B"/>
    <property type="match status" value="1"/>
</dbReference>
<evidence type="ECO:0000256" key="1">
    <source>
        <dbReference type="ARBA" id="ARBA00004123"/>
    </source>
</evidence>
<dbReference type="Gene3D" id="2.40.330.10">
    <property type="entry name" value="DNA-binding pseudobarrel domain"/>
    <property type="match status" value="1"/>
</dbReference>
<feature type="chain" id="PRO_5040359431" evidence="6">
    <location>
        <begin position="23"/>
        <end position="307"/>
    </location>
</feature>
<dbReference type="OrthoDB" id="1193981at2759"/>
<dbReference type="InterPro" id="IPR015300">
    <property type="entry name" value="DNA-bd_pseudobarrel_sf"/>
</dbReference>
<gene>
    <name evidence="7" type="ORF">Tsubulata_043145</name>
</gene>
<evidence type="ECO:0000256" key="4">
    <source>
        <dbReference type="ARBA" id="ARBA00023163"/>
    </source>
</evidence>
<keyword evidence="4" id="KW-0804">Transcription</keyword>
<dbReference type="EMBL" id="JAKUCV010003780">
    <property type="protein sequence ID" value="KAJ4837625.1"/>
    <property type="molecule type" value="Genomic_DNA"/>
</dbReference>
<proteinExistence type="predicted"/>
<accession>A0A9Q0FTV7</accession>
<keyword evidence="3" id="KW-0238">DNA-binding</keyword>
<reference evidence="7" key="1">
    <citation type="submission" date="2022-02" db="EMBL/GenBank/DDBJ databases">
        <authorList>
            <person name="Henning P.M."/>
            <person name="McCubbin A.G."/>
            <person name="Shore J.S."/>
        </authorList>
    </citation>
    <scope>NUCLEOTIDE SEQUENCE</scope>
    <source>
        <strain evidence="7">F60SS</strain>
        <tissue evidence="7">Leaves</tissue>
    </source>
</reference>
<dbReference type="Proteomes" id="UP001141552">
    <property type="component" value="Unassembled WGS sequence"/>
</dbReference>
<dbReference type="GO" id="GO:0003677">
    <property type="term" value="F:DNA binding"/>
    <property type="evidence" value="ECO:0007669"/>
    <property type="project" value="UniProtKB-KW"/>
</dbReference>
<keyword evidence="8" id="KW-1185">Reference proteome</keyword>
<evidence type="ECO:0000313" key="7">
    <source>
        <dbReference type="EMBL" id="KAJ4837625.1"/>
    </source>
</evidence>
<dbReference type="InterPro" id="IPR005508">
    <property type="entry name" value="At2g31720-like"/>
</dbReference>
<keyword evidence="5" id="KW-0539">Nucleus</keyword>
<dbReference type="GO" id="GO:0005634">
    <property type="term" value="C:nucleus"/>
    <property type="evidence" value="ECO:0007669"/>
    <property type="project" value="UniProtKB-SubCell"/>
</dbReference>
<evidence type="ECO:0000256" key="6">
    <source>
        <dbReference type="SAM" id="SignalP"/>
    </source>
</evidence>